<dbReference type="PATRIC" id="fig|1679170.3.peg.3273"/>
<dbReference type="SUPFAM" id="SSF58104">
    <property type="entry name" value="Methyl-accepting chemotaxis protein (MCP) signaling domain"/>
    <property type="match status" value="1"/>
</dbReference>
<dbReference type="PANTHER" id="PTHR32089">
    <property type="entry name" value="METHYL-ACCEPTING CHEMOTAXIS PROTEIN MCPB"/>
    <property type="match status" value="1"/>
</dbReference>
<keyword evidence="7 9" id="KW-0807">Transducer</keyword>
<evidence type="ECO:0000256" key="3">
    <source>
        <dbReference type="ARBA" id="ARBA00022500"/>
    </source>
</evidence>
<evidence type="ECO:0000313" key="14">
    <source>
        <dbReference type="Proteomes" id="UP000037146"/>
    </source>
</evidence>
<evidence type="ECO:0000256" key="5">
    <source>
        <dbReference type="ARBA" id="ARBA00022989"/>
    </source>
</evidence>
<dbReference type="CDD" id="cd06225">
    <property type="entry name" value="HAMP"/>
    <property type="match status" value="1"/>
</dbReference>
<comment type="caution">
    <text evidence="13">The sequence shown here is derived from an EMBL/GenBank/DDBJ whole genome shotgun (WGS) entry which is preliminary data.</text>
</comment>
<comment type="subcellular location">
    <subcellularLocation>
        <location evidence="1">Cell membrane</location>
        <topology evidence="1">Multi-pass membrane protein</topology>
    </subcellularLocation>
</comment>
<evidence type="ECO:0008006" key="15">
    <source>
        <dbReference type="Google" id="ProtNLM"/>
    </source>
</evidence>
<comment type="similarity">
    <text evidence="8">Belongs to the methyl-accepting chemotaxis (MCP) protein family.</text>
</comment>
<dbReference type="CDD" id="cd12913">
    <property type="entry name" value="PDC1_MCP_like"/>
    <property type="match status" value="1"/>
</dbReference>
<evidence type="ECO:0000256" key="10">
    <source>
        <dbReference type="SAM" id="Phobius"/>
    </source>
</evidence>
<dbReference type="Pfam" id="PF02743">
    <property type="entry name" value="dCache_1"/>
    <property type="match status" value="1"/>
</dbReference>
<dbReference type="SMART" id="SM00304">
    <property type="entry name" value="HAMP"/>
    <property type="match status" value="2"/>
</dbReference>
<keyword evidence="6 10" id="KW-0472">Membrane</keyword>
<dbReference type="InterPro" id="IPR004089">
    <property type="entry name" value="MCPsignal_dom"/>
</dbReference>
<evidence type="ECO:0000256" key="1">
    <source>
        <dbReference type="ARBA" id="ARBA00004651"/>
    </source>
</evidence>
<dbReference type="GO" id="GO:0005886">
    <property type="term" value="C:plasma membrane"/>
    <property type="evidence" value="ECO:0007669"/>
    <property type="project" value="UniProtKB-SubCell"/>
</dbReference>
<dbReference type="OrthoDB" id="9762005at2"/>
<dbReference type="InterPro" id="IPR033479">
    <property type="entry name" value="dCache_1"/>
</dbReference>
<organism evidence="13 14">
    <name type="scientific">Peribacillus loiseleuriae</name>
    <dbReference type="NCBI Taxonomy" id="1679170"/>
    <lineage>
        <taxon>Bacteria</taxon>
        <taxon>Bacillati</taxon>
        <taxon>Bacillota</taxon>
        <taxon>Bacilli</taxon>
        <taxon>Bacillales</taxon>
        <taxon>Bacillaceae</taxon>
        <taxon>Peribacillus</taxon>
    </lineage>
</organism>
<gene>
    <name evidence="13" type="ORF">AC625_14345</name>
</gene>
<evidence type="ECO:0000256" key="9">
    <source>
        <dbReference type="PROSITE-ProRule" id="PRU00284"/>
    </source>
</evidence>
<evidence type="ECO:0000256" key="6">
    <source>
        <dbReference type="ARBA" id="ARBA00023136"/>
    </source>
</evidence>
<dbReference type="GO" id="GO:0007165">
    <property type="term" value="P:signal transduction"/>
    <property type="evidence" value="ECO:0007669"/>
    <property type="project" value="UniProtKB-KW"/>
</dbReference>
<dbReference type="CDD" id="cd11386">
    <property type="entry name" value="MCP_signal"/>
    <property type="match status" value="1"/>
</dbReference>
<dbReference type="GO" id="GO:0006935">
    <property type="term" value="P:chemotaxis"/>
    <property type="evidence" value="ECO:0007669"/>
    <property type="project" value="UniProtKB-KW"/>
</dbReference>
<dbReference type="Proteomes" id="UP000037146">
    <property type="component" value="Unassembled WGS sequence"/>
</dbReference>
<keyword evidence="2" id="KW-1003">Cell membrane</keyword>
<dbReference type="InterPro" id="IPR003660">
    <property type="entry name" value="HAMP_dom"/>
</dbReference>
<reference evidence="14" key="1">
    <citation type="submission" date="2015-07" db="EMBL/GenBank/DDBJ databases">
        <title>Genome sequencing project for genomic taxonomy and phylogenomics of Bacillus-like bacteria.</title>
        <authorList>
            <person name="Liu B."/>
            <person name="Wang J."/>
            <person name="Zhu Y."/>
            <person name="Liu G."/>
            <person name="Chen Q."/>
            <person name="Chen Z."/>
            <person name="Lan J."/>
            <person name="Che J."/>
            <person name="Ge C."/>
            <person name="Shi H."/>
            <person name="Pan Z."/>
            <person name="Liu X."/>
        </authorList>
    </citation>
    <scope>NUCLEOTIDE SEQUENCE [LARGE SCALE GENOMIC DNA]</scope>
    <source>
        <strain evidence="14">FJAT-27997</strain>
    </source>
</reference>
<dbReference type="PROSITE" id="PS50111">
    <property type="entry name" value="CHEMOTAXIS_TRANSDUC_2"/>
    <property type="match status" value="1"/>
</dbReference>
<feature type="transmembrane region" description="Helical" evidence="10">
    <location>
        <begin position="7"/>
        <end position="28"/>
    </location>
</feature>
<dbReference type="PANTHER" id="PTHR32089:SF112">
    <property type="entry name" value="LYSOZYME-LIKE PROTEIN-RELATED"/>
    <property type="match status" value="1"/>
</dbReference>
<evidence type="ECO:0000259" key="11">
    <source>
        <dbReference type="PROSITE" id="PS50111"/>
    </source>
</evidence>
<evidence type="ECO:0000256" key="2">
    <source>
        <dbReference type="ARBA" id="ARBA00022475"/>
    </source>
</evidence>
<dbReference type="RefSeq" id="WP_049681892.1">
    <property type="nucleotide sequence ID" value="NZ_LFZW01000001.1"/>
</dbReference>
<dbReference type="Gene3D" id="6.10.340.10">
    <property type="match status" value="1"/>
</dbReference>
<evidence type="ECO:0000259" key="12">
    <source>
        <dbReference type="PROSITE" id="PS50885"/>
    </source>
</evidence>
<name>A0A0K9GV86_9BACI</name>
<proteinExistence type="inferred from homology"/>
<keyword evidence="3" id="KW-0145">Chemotaxis</keyword>
<dbReference type="Gene3D" id="3.30.450.20">
    <property type="entry name" value="PAS domain"/>
    <property type="match status" value="2"/>
</dbReference>
<evidence type="ECO:0000256" key="8">
    <source>
        <dbReference type="ARBA" id="ARBA00029447"/>
    </source>
</evidence>
<dbReference type="CDD" id="cd12912">
    <property type="entry name" value="PDC2_MCP_like"/>
    <property type="match status" value="1"/>
</dbReference>
<keyword evidence="4 10" id="KW-0812">Transmembrane</keyword>
<sequence>MNLFKRIIITVLGTSILIFVSIIGVTLYKTNNLAVKNANHIALAESEKHAKYIETELNYTMDIVRTLAITFSSMAEGNKAERDLANAILNKTLKENERFLTVWTGWEPNAFDGKDAEFANIVGHDGTGRFIPYWSRTDGEINVKALEGYDKPGVGDFYLRSKDSGKEVILDPYSYEVNGEKVLMTSITAPIKIGNDVVGVVGIDISLDSMRKMNDTLNFYDSGFGAILSNNGTLVAHKSNKLVGKSYYEIEGIKSVNEIKSTVESGKSLSISDFDPVDNGDVYKTFSPIKIGSTNTPWSLMIAVPIDEVKKESRDLLNLSIIIGVIGIIILALVIFEIVRRLIKPILKVVEQMKEIASGNLTVEALEIKSKDELGQLAHAMNEMTSNTRVLIQDAAGISDQVAAYSEELMTSTNEIKVGIEQVSSTMEEMAAGSSDQAHHAGETMEEIQQVDYEVKQIIQYTNEMTDRSLVTKESSQKGIQSAEQSMQEMEIIEDKVSSAANIVKELGIKSVAINEILNVIHDIASQTNLLALNAAIEAARAGDHGKGFAVVADEVRKLAEQSAESTSQISSIIESVQIEAQKAEQAMVEVVQEVKSGSEVIDNSRKAFGEIANNITEMVNQISSVTGASRLIEEETKKAVKAVENIVSITQETSAGTEELSATMEQQNASMQEVDGMANSLAKMAEDLGKSLSKFTYDNKGTS</sequence>
<accession>A0A0K9GV86</accession>
<evidence type="ECO:0000256" key="4">
    <source>
        <dbReference type="ARBA" id="ARBA00022692"/>
    </source>
</evidence>
<dbReference type="Pfam" id="PF00672">
    <property type="entry name" value="HAMP"/>
    <property type="match status" value="1"/>
</dbReference>
<dbReference type="Gene3D" id="1.10.287.950">
    <property type="entry name" value="Methyl-accepting chemotaxis protein"/>
    <property type="match status" value="1"/>
</dbReference>
<protein>
    <recommendedName>
        <fullName evidence="15">Chemotaxis protein</fullName>
    </recommendedName>
</protein>
<evidence type="ECO:0000256" key="7">
    <source>
        <dbReference type="ARBA" id="ARBA00023224"/>
    </source>
</evidence>
<dbReference type="AlphaFoldDB" id="A0A0K9GV86"/>
<dbReference type="STRING" id="1679170.AC625_14345"/>
<dbReference type="PROSITE" id="PS50885">
    <property type="entry name" value="HAMP"/>
    <property type="match status" value="1"/>
</dbReference>
<feature type="transmembrane region" description="Helical" evidence="10">
    <location>
        <begin position="316"/>
        <end position="339"/>
    </location>
</feature>
<evidence type="ECO:0000313" key="13">
    <source>
        <dbReference type="EMBL" id="KMY50538.1"/>
    </source>
</evidence>
<dbReference type="SMART" id="SM00283">
    <property type="entry name" value="MA"/>
    <property type="match status" value="1"/>
</dbReference>
<feature type="domain" description="HAMP" evidence="12">
    <location>
        <begin position="340"/>
        <end position="393"/>
    </location>
</feature>
<keyword evidence="14" id="KW-1185">Reference proteome</keyword>
<dbReference type="EMBL" id="LFZW01000001">
    <property type="protein sequence ID" value="KMY50538.1"/>
    <property type="molecule type" value="Genomic_DNA"/>
</dbReference>
<feature type="domain" description="Methyl-accepting transducer" evidence="11">
    <location>
        <begin position="412"/>
        <end position="669"/>
    </location>
</feature>
<keyword evidence="5 10" id="KW-1133">Transmembrane helix</keyword>
<dbReference type="Pfam" id="PF00015">
    <property type="entry name" value="MCPsignal"/>
    <property type="match status" value="1"/>
</dbReference>